<sequence length="584" mass="66570">MEFHQRICCALLWLLPWFACASDPLDDLNTLVYQYPAEANKKLLKLEEEFRSHKPEPFKELRLKILRCEALLQMGENEAAINMAQTGEAIAKQLRAEHVRPYFMSCLADAYSSYDNLQIALPQLDSAITLAKRYQQPQALVTALRLRGQIDTENDNFTSAIEDLRLALDVYDSINIQEENWAWPPKAYVQAAMGNLLYATGDTQQAMYYMEQGLKSPEAKGKIRQVLLLNAAKIAFHQGNTEASDRYLKEARTLLPELSSALELAISYSIIASIEIERGRAEKARELLEVALNTFEQQQKQVHSMRTRKLLADVAFASGDDKTALALMEKAIRTAQQMQVYSDLANYQLALAKYYADQNEYKRAYQYLDQSYQAANKANANTNHTRVLQFKARLSQRTSDATLEKVLSDNLQDRRNINWMYLFLLTMVVLLLSIVIWQLMRHMALRKAMQVEPAPQTPQQHLESAMQHAKRGNHSLSILLLNVREVDPVELPELKLALEKRLRETDMIFRHSGDELLILLPYTSNQGAELVMEQLTPELAKFSDGKNNLGHACMHQFDTAETLIKRATTRGMSRAQLDGNSPAR</sequence>
<dbReference type="InterPro" id="IPR011990">
    <property type="entry name" value="TPR-like_helical_dom_sf"/>
</dbReference>
<feature type="transmembrane region" description="Helical" evidence="6">
    <location>
        <begin position="419"/>
        <end position="440"/>
    </location>
</feature>
<evidence type="ECO:0000256" key="3">
    <source>
        <dbReference type="ARBA" id="ARBA00022737"/>
    </source>
</evidence>
<keyword evidence="7" id="KW-0732">Signal</keyword>
<evidence type="ECO:0000256" key="1">
    <source>
        <dbReference type="ARBA" id="ARBA00004496"/>
    </source>
</evidence>
<keyword evidence="6" id="KW-0472">Membrane</keyword>
<dbReference type="Gene3D" id="1.25.40.10">
    <property type="entry name" value="Tetratricopeptide repeat domain"/>
    <property type="match status" value="2"/>
</dbReference>
<keyword evidence="3" id="KW-0677">Repeat</keyword>
<dbReference type="SUPFAM" id="SSF55073">
    <property type="entry name" value="Nucleotide cyclase"/>
    <property type="match status" value="1"/>
</dbReference>
<dbReference type="InterPro" id="IPR043128">
    <property type="entry name" value="Rev_trsase/Diguanyl_cyclase"/>
</dbReference>
<evidence type="ECO:0000259" key="8">
    <source>
        <dbReference type="PROSITE" id="PS50887"/>
    </source>
</evidence>
<dbReference type="Pfam" id="PF00990">
    <property type="entry name" value="GGDEF"/>
    <property type="match status" value="1"/>
</dbReference>
<gene>
    <name evidence="9" type="ORF">KJI95_18685</name>
</gene>
<dbReference type="Proteomes" id="UP001195903">
    <property type="component" value="Unassembled WGS sequence"/>
</dbReference>
<reference evidence="9 10" key="1">
    <citation type="submission" date="2021-05" db="EMBL/GenBank/DDBJ databases">
        <title>Shewanella sp. JM162201.</title>
        <authorList>
            <person name="Xu S."/>
            <person name="Li A."/>
        </authorList>
    </citation>
    <scope>NUCLEOTIDE SEQUENCE [LARGE SCALE GENOMIC DNA]</scope>
    <source>
        <strain evidence="9 10">JM162201</strain>
    </source>
</reference>
<dbReference type="RefSeq" id="WP_214508723.1">
    <property type="nucleotide sequence ID" value="NZ_JAHEPS010000014.1"/>
</dbReference>
<comment type="caution">
    <text evidence="9">The sequence shown here is derived from an EMBL/GenBank/DDBJ whole genome shotgun (WGS) entry which is preliminary data.</text>
</comment>
<keyword evidence="4" id="KW-0802">TPR repeat</keyword>
<comment type="similarity">
    <text evidence="5">Belongs to the Rap family.</text>
</comment>
<evidence type="ECO:0000313" key="10">
    <source>
        <dbReference type="Proteomes" id="UP001195903"/>
    </source>
</evidence>
<evidence type="ECO:0000256" key="4">
    <source>
        <dbReference type="ARBA" id="ARBA00022803"/>
    </source>
</evidence>
<evidence type="ECO:0000313" key="9">
    <source>
        <dbReference type="EMBL" id="MBT1446525.1"/>
    </source>
</evidence>
<dbReference type="InterPro" id="IPR000160">
    <property type="entry name" value="GGDEF_dom"/>
</dbReference>
<dbReference type="InterPro" id="IPR051476">
    <property type="entry name" value="Bac_ResReg_Asp_Phosphatase"/>
</dbReference>
<dbReference type="GO" id="GO:0052621">
    <property type="term" value="F:diguanylate cyclase activity"/>
    <property type="evidence" value="ECO:0007669"/>
    <property type="project" value="UniProtKB-EC"/>
</dbReference>
<evidence type="ECO:0000256" key="2">
    <source>
        <dbReference type="ARBA" id="ARBA00022490"/>
    </source>
</evidence>
<comment type="subcellular location">
    <subcellularLocation>
        <location evidence="1">Cytoplasm</location>
    </subcellularLocation>
</comment>
<feature type="signal peptide" evidence="7">
    <location>
        <begin position="1"/>
        <end position="21"/>
    </location>
</feature>
<feature type="domain" description="GGDEF" evidence="8">
    <location>
        <begin position="474"/>
        <end position="584"/>
    </location>
</feature>
<keyword evidence="6" id="KW-0812">Transmembrane</keyword>
<dbReference type="InterPro" id="IPR029787">
    <property type="entry name" value="Nucleotide_cyclase"/>
</dbReference>
<accession>A0ABS5V989</accession>
<dbReference type="EC" id="2.7.7.65" evidence="9"/>
<keyword evidence="6" id="KW-1133">Transmembrane helix</keyword>
<keyword evidence="9" id="KW-0548">Nucleotidyltransferase</keyword>
<proteinExistence type="inferred from homology"/>
<keyword evidence="2" id="KW-0963">Cytoplasm</keyword>
<feature type="chain" id="PRO_5046506687" evidence="7">
    <location>
        <begin position="22"/>
        <end position="584"/>
    </location>
</feature>
<name>A0ABS5V989_9GAMM</name>
<dbReference type="EMBL" id="JAHEPS010000014">
    <property type="protein sequence ID" value="MBT1446525.1"/>
    <property type="molecule type" value="Genomic_DNA"/>
</dbReference>
<dbReference type="PANTHER" id="PTHR46630:SF1">
    <property type="entry name" value="TETRATRICOPEPTIDE REPEAT PROTEIN 29"/>
    <property type="match status" value="1"/>
</dbReference>
<dbReference type="Gene3D" id="3.30.70.270">
    <property type="match status" value="1"/>
</dbReference>
<keyword evidence="10" id="KW-1185">Reference proteome</keyword>
<dbReference type="SUPFAM" id="SSF48452">
    <property type="entry name" value="TPR-like"/>
    <property type="match status" value="2"/>
</dbReference>
<organism evidence="9 10">
    <name type="scientific">Shewanella jiangmenensis</name>
    <dbReference type="NCBI Taxonomy" id="2837387"/>
    <lineage>
        <taxon>Bacteria</taxon>
        <taxon>Pseudomonadati</taxon>
        <taxon>Pseudomonadota</taxon>
        <taxon>Gammaproteobacteria</taxon>
        <taxon>Alteromonadales</taxon>
        <taxon>Shewanellaceae</taxon>
        <taxon>Shewanella</taxon>
    </lineage>
</organism>
<evidence type="ECO:0000256" key="5">
    <source>
        <dbReference type="ARBA" id="ARBA00038253"/>
    </source>
</evidence>
<evidence type="ECO:0000256" key="7">
    <source>
        <dbReference type="SAM" id="SignalP"/>
    </source>
</evidence>
<keyword evidence="9" id="KW-0808">Transferase</keyword>
<dbReference type="PROSITE" id="PS50887">
    <property type="entry name" value="GGDEF"/>
    <property type="match status" value="1"/>
</dbReference>
<evidence type="ECO:0000256" key="6">
    <source>
        <dbReference type="SAM" id="Phobius"/>
    </source>
</evidence>
<protein>
    <submittedName>
        <fullName evidence="9">Diguanylate cyclase</fullName>
        <ecNumber evidence="9">2.7.7.65</ecNumber>
    </submittedName>
</protein>
<dbReference type="PANTHER" id="PTHR46630">
    <property type="entry name" value="TETRATRICOPEPTIDE REPEAT PROTEIN 29"/>
    <property type="match status" value="1"/>
</dbReference>